<dbReference type="Pfam" id="PF02179">
    <property type="entry name" value="BAG"/>
    <property type="match status" value="1"/>
</dbReference>
<reference evidence="6" key="1">
    <citation type="submission" date="2021-01" db="EMBL/GenBank/DDBJ databases">
        <title>Adiantum capillus-veneris genome.</title>
        <authorList>
            <person name="Fang Y."/>
            <person name="Liao Q."/>
        </authorList>
    </citation>
    <scope>NUCLEOTIDE SEQUENCE</scope>
    <source>
        <strain evidence="6">H3</strain>
        <tissue evidence="6">Leaf</tissue>
    </source>
</reference>
<gene>
    <name evidence="6" type="ORF">GOP47_0024612</name>
</gene>
<dbReference type="InterPro" id="IPR029071">
    <property type="entry name" value="Ubiquitin-like_domsf"/>
</dbReference>
<dbReference type="InterPro" id="IPR039773">
    <property type="entry name" value="BAG_chaperone_regulator"/>
</dbReference>
<sequence length="218" mass="24538">MEGEVCNDPSPSPSPSPSSSSSSPQLLTVKIGHGLRLHEMTVPADTTFGDLKTRLAPLTGVYPHEQRILCKGKEKEDSELLHAAGIHNNSKLLLIENAQSRERRLQETREKERITKACQAVAHVREEVDKLSAQVSSLEARVENGNMVAENTFAMLSEMLMQQLLKLDGIEAEGEAKLQRKTEVQFVHFLFQFYVYQLAIRLIKWLEDIDIIVESKCI</sequence>
<dbReference type="GO" id="GO:0005737">
    <property type="term" value="C:cytoplasm"/>
    <property type="evidence" value="ECO:0007669"/>
    <property type="project" value="TreeGrafter"/>
</dbReference>
<evidence type="ECO:0000256" key="1">
    <source>
        <dbReference type="ARBA" id="ARBA00023186"/>
    </source>
</evidence>
<evidence type="ECO:0000259" key="5">
    <source>
        <dbReference type="PROSITE" id="PS51035"/>
    </source>
</evidence>
<dbReference type="SMART" id="SM00264">
    <property type="entry name" value="BAG"/>
    <property type="match status" value="1"/>
</dbReference>
<comment type="caution">
    <text evidence="6">The sequence shown here is derived from an EMBL/GenBank/DDBJ whole genome shotgun (WGS) entry which is preliminary data.</text>
</comment>
<dbReference type="SUPFAM" id="SSF54236">
    <property type="entry name" value="Ubiquitin-like"/>
    <property type="match status" value="1"/>
</dbReference>
<dbReference type="GO" id="GO:0051087">
    <property type="term" value="F:protein-folding chaperone binding"/>
    <property type="evidence" value="ECO:0007669"/>
    <property type="project" value="InterPro"/>
</dbReference>
<organism evidence="6 7">
    <name type="scientific">Adiantum capillus-veneris</name>
    <name type="common">Maidenhair fern</name>
    <dbReference type="NCBI Taxonomy" id="13818"/>
    <lineage>
        <taxon>Eukaryota</taxon>
        <taxon>Viridiplantae</taxon>
        <taxon>Streptophyta</taxon>
        <taxon>Embryophyta</taxon>
        <taxon>Tracheophyta</taxon>
        <taxon>Polypodiopsida</taxon>
        <taxon>Polypodiidae</taxon>
        <taxon>Polypodiales</taxon>
        <taxon>Pteridineae</taxon>
        <taxon>Pteridaceae</taxon>
        <taxon>Vittarioideae</taxon>
        <taxon>Adiantum</taxon>
    </lineage>
</organism>
<keyword evidence="2" id="KW-0175">Coiled coil</keyword>
<proteinExistence type="predicted"/>
<dbReference type="EMBL" id="JABFUD020000024">
    <property type="protein sequence ID" value="KAI5060192.1"/>
    <property type="molecule type" value="Genomic_DNA"/>
</dbReference>
<dbReference type="OrthoDB" id="417450at2759"/>
<evidence type="ECO:0000313" key="7">
    <source>
        <dbReference type="Proteomes" id="UP000886520"/>
    </source>
</evidence>
<dbReference type="SUPFAM" id="SSF63491">
    <property type="entry name" value="BAG domain"/>
    <property type="match status" value="1"/>
</dbReference>
<dbReference type="Gene3D" id="3.10.20.90">
    <property type="entry name" value="Phosphatidylinositol 3-kinase Catalytic Subunit, Chain A, domain 1"/>
    <property type="match status" value="1"/>
</dbReference>
<dbReference type="AlphaFoldDB" id="A0A9D4U2Z3"/>
<dbReference type="InterPro" id="IPR000626">
    <property type="entry name" value="Ubiquitin-like_dom"/>
</dbReference>
<keyword evidence="7" id="KW-1185">Reference proteome</keyword>
<feature type="domain" description="BAG" evidence="5">
    <location>
        <begin position="120"/>
        <end position="185"/>
    </location>
</feature>
<dbReference type="InterPro" id="IPR003103">
    <property type="entry name" value="BAG_domain"/>
</dbReference>
<dbReference type="PROSITE" id="PS50053">
    <property type="entry name" value="UBIQUITIN_2"/>
    <property type="match status" value="1"/>
</dbReference>
<dbReference type="Pfam" id="PF00240">
    <property type="entry name" value="ubiquitin"/>
    <property type="match status" value="1"/>
</dbReference>
<evidence type="ECO:0000259" key="4">
    <source>
        <dbReference type="PROSITE" id="PS50053"/>
    </source>
</evidence>
<evidence type="ECO:0000256" key="3">
    <source>
        <dbReference type="SAM" id="MobiDB-lite"/>
    </source>
</evidence>
<dbReference type="InterPro" id="IPR036533">
    <property type="entry name" value="BAG_dom_sf"/>
</dbReference>
<feature type="domain" description="Ubiquitin-like" evidence="4">
    <location>
        <begin position="27"/>
        <end position="95"/>
    </location>
</feature>
<evidence type="ECO:0000256" key="2">
    <source>
        <dbReference type="SAM" id="Coils"/>
    </source>
</evidence>
<name>A0A9D4U2Z3_ADICA</name>
<dbReference type="Proteomes" id="UP000886520">
    <property type="component" value="Chromosome 24"/>
</dbReference>
<dbReference type="PROSITE" id="PS51035">
    <property type="entry name" value="BAG"/>
    <property type="match status" value="1"/>
</dbReference>
<evidence type="ECO:0000313" key="6">
    <source>
        <dbReference type="EMBL" id="KAI5060192.1"/>
    </source>
</evidence>
<dbReference type="Gene3D" id="1.20.58.120">
    <property type="entry name" value="BAG domain"/>
    <property type="match status" value="1"/>
</dbReference>
<feature type="region of interest" description="Disordered" evidence="3">
    <location>
        <begin position="1"/>
        <end position="25"/>
    </location>
</feature>
<keyword evidence="1" id="KW-0143">Chaperone</keyword>
<dbReference type="GO" id="GO:0000774">
    <property type="term" value="F:adenyl-nucleotide exchange factor activity"/>
    <property type="evidence" value="ECO:0007669"/>
    <property type="project" value="TreeGrafter"/>
</dbReference>
<protein>
    <submittedName>
        <fullName evidence="6">Uncharacterized protein</fullName>
    </submittedName>
</protein>
<feature type="coiled-coil region" evidence="2">
    <location>
        <begin position="95"/>
        <end position="141"/>
    </location>
</feature>
<dbReference type="PANTHER" id="PTHR12329">
    <property type="entry name" value="BCL2-ASSOCIATED ATHANOGENE"/>
    <property type="match status" value="1"/>
</dbReference>
<dbReference type="PANTHER" id="PTHR12329:SF16">
    <property type="entry name" value="BAG FAMILY MOLECULAR CHAPERONE REGULATOR 1"/>
    <property type="match status" value="1"/>
</dbReference>
<dbReference type="GO" id="GO:0050821">
    <property type="term" value="P:protein stabilization"/>
    <property type="evidence" value="ECO:0007669"/>
    <property type="project" value="TreeGrafter"/>
</dbReference>
<accession>A0A9D4U2Z3</accession>